<feature type="domain" description="RNase H type-1" evidence="7">
    <location>
        <begin position="118"/>
        <end position="247"/>
    </location>
</feature>
<proteinExistence type="predicted"/>
<dbReference type="PROSITE" id="PS50994">
    <property type="entry name" value="INTEGRASE"/>
    <property type="match status" value="1"/>
</dbReference>
<name>A0A804HWW3_MUSAM</name>
<evidence type="ECO:0000313" key="10">
    <source>
        <dbReference type="Proteomes" id="UP000012960"/>
    </source>
</evidence>
<evidence type="ECO:0000256" key="2">
    <source>
        <dbReference type="ARBA" id="ARBA00022695"/>
    </source>
</evidence>
<feature type="domain" description="Integrase catalytic" evidence="8">
    <location>
        <begin position="315"/>
        <end position="419"/>
    </location>
</feature>
<dbReference type="InterPro" id="IPR002156">
    <property type="entry name" value="RNaseH_domain"/>
</dbReference>
<sequence>MKQHLASLPRLASVSPGEKLGLYLVASQHAVNSVLIKENSGEQLPVYYVSHVLNGPEERYPPIEKLALALVLSARKLHPYFQAHPVEAITDQPLRQILSEFDVAGQLTQTEDTNLEQPPEAWVLHVDGSANSKGAGAGLVLLAPDGRLFERSLRFGFQATNNEAEYKALLAGLRLALEMQVVAIHVLTDSQLVAEQLGGGYEARDPIMAKYLAQVKNLTAKFPHFTLYNVPRGENERADALAKLASKPASGARPEVDELPTRAIEIAAAVSGGAPTTWVQELLCFKRDGTLPPDEATGRRLRHTHALYSEVGGRLYSLVTRFGLPKTIITDNGPQFASRRFREFCASHGIQLKFSSVAHPQMNGLAEVTNRSILDGLKRRVSAARSAWTDELPSVLWSLRTTPKTATGESPYSLTFRTEAVLPPEVAIPTLRTRNYDEKITDEGLRASLDMLEERRADAHLKALSYKRAVARVYNRKVRPRPIKLNDLVLCKTEVSDPTRARGKLAPKWEGPYRVVEVIRPGTYRLATMDGSSLPRAWNVQNLRKFFV</sequence>
<dbReference type="InterPro" id="IPR001584">
    <property type="entry name" value="Integrase_cat-core"/>
</dbReference>
<protein>
    <submittedName>
        <fullName evidence="9">Uncharacterized protein</fullName>
    </submittedName>
</protein>
<dbReference type="SUPFAM" id="SSF56672">
    <property type="entry name" value="DNA/RNA polymerases"/>
    <property type="match status" value="1"/>
</dbReference>
<evidence type="ECO:0000259" key="8">
    <source>
        <dbReference type="PROSITE" id="PS50994"/>
    </source>
</evidence>
<evidence type="ECO:0000313" key="9">
    <source>
        <dbReference type="EnsemblPlants" id="Ma01_p21740.1"/>
    </source>
</evidence>
<dbReference type="EnsemblPlants" id="Ma01_t21740.1">
    <property type="protein sequence ID" value="Ma01_p21740.1"/>
    <property type="gene ID" value="Ma01_g21740"/>
</dbReference>
<dbReference type="GO" id="GO:0003676">
    <property type="term" value="F:nucleic acid binding"/>
    <property type="evidence" value="ECO:0007669"/>
    <property type="project" value="InterPro"/>
</dbReference>
<keyword evidence="3" id="KW-0540">Nuclease</keyword>
<dbReference type="GO" id="GO:0003964">
    <property type="term" value="F:RNA-directed DNA polymerase activity"/>
    <property type="evidence" value="ECO:0007669"/>
    <property type="project" value="UniProtKB-KW"/>
</dbReference>
<dbReference type="InParanoid" id="A0A804HWW3"/>
<dbReference type="PANTHER" id="PTHR48475:SF2">
    <property type="entry name" value="RIBONUCLEASE H"/>
    <property type="match status" value="1"/>
</dbReference>
<dbReference type="Gene3D" id="3.30.420.10">
    <property type="entry name" value="Ribonuclease H-like superfamily/Ribonuclease H"/>
    <property type="match status" value="2"/>
</dbReference>
<accession>A0A804HWW3</accession>
<keyword evidence="10" id="KW-1185">Reference proteome</keyword>
<dbReference type="Gramene" id="Ma01_t21740.1">
    <property type="protein sequence ID" value="Ma01_p21740.1"/>
    <property type="gene ID" value="Ma01_g21740"/>
</dbReference>
<keyword evidence="4" id="KW-0255">Endonuclease</keyword>
<dbReference type="Pfam" id="PF17917">
    <property type="entry name" value="RT_RNaseH"/>
    <property type="match status" value="1"/>
</dbReference>
<dbReference type="GO" id="GO:0004523">
    <property type="term" value="F:RNA-DNA hybrid ribonuclease activity"/>
    <property type="evidence" value="ECO:0007669"/>
    <property type="project" value="InterPro"/>
</dbReference>
<reference evidence="9" key="1">
    <citation type="submission" date="2021-05" db="UniProtKB">
        <authorList>
            <consortium name="EnsemblPlants"/>
        </authorList>
    </citation>
    <scope>IDENTIFICATION</scope>
    <source>
        <strain evidence="9">subsp. malaccensis</strain>
    </source>
</reference>
<dbReference type="SUPFAM" id="SSF53098">
    <property type="entry name" value="Ribonuclease H-like"/>
    <property type="match status" value="2"/>
</dbReference>
<dbReference type="InterPro" id="IPR012337">
    <property type="entry name" value="RNaseH-like_sf"/>
</dbReference>
<dbReference type="Proteomes" id="UP000012960">
    <property type="component" value="Unplaced"/>
</dbReference>
<keyword evidence="1" id="KW-0808">Transferase</keyword>
<dbReference type="GO" id="GO:0015074">
    <property type="term" value="P:DNA integration"/>
    <property type="evidence" value="ECO:0007669"/>
    <property type="project" value="InterPro"/>
</dbReference>
<dbReference type="InterPro" id="IPR043502">
    <property type="entry name" value="DNA/RNA_pol_sf"/>
</dbReference>
<dbReference type="InterPro" id="IPR036397">
    <property type="entry name" value="RNaseH_sf"/>
</dbReference>
<dbReference type="PANTHER" id="PTHR48475">
    <property type="entry name" value="RIBONUCLEASE H"/>
    <property type="match status" value="1"/>
</dbReference>
<dbReference type="OMA" id="TYRLATM"/>
<evidence type="ECO:0000256" key="3">
    <source>
        <dbReference type="ARBA" id="ARBA00022722"/>
    </source>
</evidence>
<keyword evidence="6" id="KW-0695">RNA-directed DNA polymerase</keyword>
<evidence type="ECO:0000259" key="7">
    <source>
        <dbReference type="PROSITE" id="PS50879"/>
    </source>
</evidence>
<dbReference type="InterPro" id="IPR041373">
    <property type="entry name" value="RT_RNaseH"/>
</dbReference>
<evidence type="ECO:0000256" key="6">
    <source>
        <dbReference type="ARBA" id="ARBA00022918"/>
    </source>
</evidence>
<dbReference type="Pfam" id="PF13456">
    <property type="entry name" value="RVT_3"/>
    <property type="match status" value="1"/>
</dbReference>
<evidence type="ECO:0000256" key="4">
    <source>
        <dbReference type="ARBA" id="ARBA00022759"/>
    </source>
</evidence>
<organism evidence="9 10">
    <name type="scientific">Musa acuminata subsp. malaccensis</name>
    <name type="common">Wild banana</name>
    <name type="synonym">Musa malaccensis</name>
    <dbReference type="NCBI Taxonomy" id="214687"/>
    <lineage>
        <taxon>Eukaryota</taxon>
        <taxon>Viridiplantae</taxon>
        <taxon>Streptophyta</taxon>
        <taxon>Embryophyta</taxon>
        <taxon>Tracheophyta</taxon>
        <taxon>Spermatophyta</taxon>
        <taxon>Magnoliopsida</taxon>
        <taxon>Liliopsida</taxon>
        <taxon>Zingiberales</taxon>
        <taxon>Musaceae</taxon>
        <taxon>Musa</taxon>
    </lineage>
</organism>
<evidence type="ECO:0000256" key="1">
    <source>
        <dbReference type="ARBA" id="ARBA00022679"/>
    </source>
</evidence>
<keyword evidence="2" id="KW-0548">Nucleotidyltransferase</keyword>
<dbReference type="CDD" id="cd09279">
    <property type="entry name" value="RNase_HI_like"/>
    <property type="match status" value="1"/>
</dbReference>
<dbReference type="PROSITE" id="PS50879">
    <property type="entry name" value="RNASE_H_1"/>
    <property type="match status" value="1"/>
</dbReference>
<evidence type="ECO:0000256" key="5">
    <source>
        <dbReference type="ARBA" id="ARBA00022801"/>
    </source>
</evidence>
<keyword evidence="5" id="KW-0378">Hydrolase</keyword>
<dbReference type="AlphaFoldDB" id="A0A804HWW3"/>
<dbReference type="Pfam" id="PF00665">
    <property type="entry name" value="rve"/>
    <property type="match status" value="1"/>
</dbReference>